<dbReference type="OrthoDB" id="7691805at2759"/>
<organism evidence="2 3">
    <name type="scientific">Exidia glandulosa HHB12029</name>
    <dbReference type="NCBI Taxonomy" id="1314781"/>
    <lineage>
        <taxon>Eukaryota</taxon>
        <taxon>Fungi</taxon>
        <taxon>Dikarya</taxon>
        <taxon>Basidiomycota</taxon>
        <taxon>Agaricomycotina</taxon>
        <taxon>Agaricomycetes</taxon>
        <taxon>Auriculariales</taxon>
        <taxon>Exidiaceae</taxon>
        <taxon>Exidia</taxon>
    </lineage>
</organism>
<dbReference type="AlphaFoldDB" id="A0A165H4R8"/>
<proteinExistence type="predicted"/>
<keyword evidence="3" id="KW-1185">Reference proteome</keyword>
<reference evidence="2 3" key="1">
    <citation type="journal article" date="2016" name="Mol. Biol. Evol.">
        <title>Comparative Genomics of Early-Diverging Mushroom-Forming Fungi Provides Insights into the Origins of Lignocellulose Decay Capabilities.</title>
        <authorList>
            <person name="Nagy L.G."/>
            <person name="Riley R."/>
            <person name="Tritt A."/>
            <person name="Adam C."/>
            <person name="Daum C."/>
            <person name="Floudas D."/>
            <person name="Sun H."/>
            <person name="Yadav J.S."/>
            <person name="Pangilinan J."/>
            <person name="Larsson K.H."/>
            <person name="Matsuura K."/>
            <person name="Barry K."/>
            <person name="Labutti K."/>
            <person name="Kuo R."/>
            <person name="Ohm R.A."/>
            <person name="Bhattacharya S.S."/>
            <person name="Shirouzu T."/>
            <person name="Yoshinaga Y."/>
            <person name="Martin F.M."/>
            <person name="Grigoriev I.V."/>
            <person name="Hibbett D.S."/>
        </authorList>
    </citation>
    <scope>NUCLEOTIDE SEQUENCE [LARGE SCALE GENOMIC DNA]</scope>
    <source>
        <strain evidence="2 3">HHB12029</strain>
    </source>
</reference>
<dbReference type="InParanoid" id="A0A165H4R8"/>
<protein>
    <recommendedName>
        <fullName evidence="1">GAG-pre-integrase domain-containing protein</fullName>
    </recommendedName>
</protein>
<evidence type="ECO:0000313" key="2">
    <source>
        <dbReference type="EMBL" id="KZV91452.1"/>
    </source>
</evidence>
<evidence type="ECO:0000313" key="3">
    <source>
        <dbReference type="Proteomes" id="UP000077266"/>
    </source>
</evidence>
<accession>A0A165H4R8</accession>
<evidence type="ECO:0000259" key="1">
    <source>
        <dbReference type="Pfam" id="PF13976"/>
    </source>
</evidence>
<feature type="domain" description="GAG-pre-integrase" evidence="1">
    <location>
        <begin position="23"/>
        <end position="89"/>
    </location>
</feature>
<dbReference type="STRING" id="1314781.A0A165H4R8"/>
<feature type="non-terminal residue" evidence="2">
    <location>
        <position position="1"/>
    </location>
</feature>
<feature type="non-terminal residue" evidence="2">
    <location>
        <position position="133"/>
    </location>
</feature>
<gene>
    <name evidence="2" type="ORF">EXIGLDRAFT_569960</name>
</gene>
<dbReference type="Proteomes" id="UP000077266">
    <property type="component" value="Unassembled WGS sequence"/>
</dbReference>
<dbReference type="Pfam" id="PF13976">
    <property type="entry name" value="gag_pre-integrs"/>
    <property type="match status" value="1"/>
</dbReference>
<sequence>TLSFDLDGRTVMTATITERDIGYLDGRTIVGHGAHAAQTPISLERWHYRFGHRDPDAIVRMSKNGAVTGLKITGGMSPGICKPCLVGKQSRSPIPRGPARQRDQPLALVHWDLKGPLPRSREGFYYWALGLDD</sequence>
<name>A0A165H4R8_EXIGL</name>
<dbReference type="InterPro" id="IPR025724">
    <property type="entry name" value="GAG-pre-integrase_dom"/>
</dbReference>
<dbReference type="EMBL" id="KV426027">
    <property type="protein sequence ID" value="KZV91452.1"/>
    <property type="molecule type" value="Genomic_DNA"/>
</dbReference>